<dbReference type="GO" id="GO:0003700">
    <property type="term" value="F:DNA-binding transcription factor activity"/>
    <property type="evidence" value="ECO:0007669"/>
    <property type="project" value="TreeGrafter"/>
</dbReference>
<feature type="domain" description="HTH tetR-type" evidence="5">
    <location>
        <begin position="6"/>
        <end position="66"/>
    </location>
</feature>
<dbReference type="PRINTS" id="PR00455">
    <property type="entry name" value="HTHTETR"/>
</dbReference>
<evidence type="ECO:0000313" key="7">
    <source>
        <dbReference type="Proteomes" id="UP000539111"/>
    </source>
</evidence>
<evidence type="ECO:0000256" key="4">
    <source>
        <dbReference type="PROSITE-ProRule" id="PRU00335"/>
    </source>
</evidence>
<dbReference type="PANTHER" id="PTHR30055:SF238">
    <property type="entry name" value="MYCOFACTOCIN BIOSYNTHESIS TRANSCRIPTIONAL REGULATOR MFTR-RELATED"/>
    <property type="match status" value="1"/>
</dbReference>
<gene>
    <name evidence="6" type="ORF">BJY26_003337</name>
</gene>
<keyword evidence="7" id="KW-1185">Reference proteome</keyword>
<reference evidence="6 7" key="1">
    <citation type="submission" date="2020-07" db="EMBL/GenBank/DDBJ databases">
        <title>Sequencing the genomes of 1000 actinobacteria strains.</title>
        <authorList>
            <person name="Klenk H.-P."/>
        </authorList>
    </citation>
    <scope>NUCLEOTIDE SEQUENCE [LARGE SCALE GENOMIC DNA]</scope>
    <source>
        <strain evidence="6 7">DSM 26341</strain>
    </source>
</reference>
<evidence type="ECO:0000256" key="3">
    <source>
        <dbReference type="ARBA" id="ARBA00023163"/>
    </source>
</evidence>
<keyword evidence="2 4" id="KW-0238">DNA-binding</keyword>
<organism evidence="6 7">
    <name type="scientific">Spelaeicoccus albus</name>
    <dbReference type="NCBI Taxonomy" id="1280376"/>
    <lineage>
        <taxon>Bacteria</taxon>
        <taxon>Bacillati</taxon>
        <taxon>Actinomycetota</taxon>
        <taxon>Actinomycetes</taxon>
        <taxon>Micrococcales</taxon>
        <taxon>Brevibacteriaceae</taxon>
        <taxon>Spelaeicoccus</taxon>
    </lineage>
</organism>
<dbReference type="InterPro" id="IPR050109">
    <property type="entry name" value="HTH-type_TetR-like_transc_reg"/>
</dbReference>
<dbReference type="AlphaFoldDB" id="A0A7Z0D563"/>
<dbReference type="InterPro" id="IPR041347">
    <property type="entry name" value="MftR_C"/>
</dbReference>
<accession>A0A7Z0D563</accession>
<protein>
    <submittedName>
        <fullName evidence="6">AcrR family transcriptional regulator</fullName>
    </submittedName>
</protein>
<dbReference type="Gene3D" id="1.10.357.10">
    <property type="entry name" value="Tetracycline Repressor, domain 2"/>
    <property type="match status" value="1"/>
</dbReference>
<name>A0A7Z0D563_9MICO</name>
<dbReference type="EMBL" id="JACBZP010000001">
    <property type="protein sequence ID" value="NYI69031.1"/>
    <property type="molecule type" value="Genomic_DNA"/>
</dbReference>
<dbReference type="PROSITE" id="PS01081">
    <property type="entry name" value="HTH_TETR_1"/>
    <property type="match status" value="1"/>
</dbReference>
<dbReference type="SUPFAM" id="SSF46689">
    <property type="entry name" value="Homeodomain-like"/>
    <property type="match status" value="1"/>
</dbReference>
<dbReference type="InterPro" id="IPR023772">
    <property type="entry name" value="DNA-bd_HTH_TetR-type_CS"/>
</dbReference>
<dbReference type="Pfam" id="PF00440">
    <property type="entry name" value="TetR_N"/>
    <property type="match status" value="1"/>
</dbReference>
<dbReference type="PROSITE" id="PS50977">
    <property type="entry name" value="HTH_TETR_2"/>
    <property type="match status" value="1"/>
</dbReference>
<dbReference type="GO" id="GO:0000976">
    <property type="term" value="F:transcription cis-regulatory region binding"/>
    <property type="evidence" value="ECO:0007669"/>
    <property type="project" value="TreeGrafter"/>
</dbReference>
<comment type="caution">
    <text evidence="6">The sequence shown here is derived from an EMBL/GenBank/DDBJ whole genome shotgun (WGS) entry which is preliminary data.</text>
</comment>
<dbReference type="Pfam" id="PF17754">
    <property type="entry name" value="TetR_C_14"/>
    <property type="match status" value="1"/>
</dbReference>
<dbReference type="InterPro" id="IPR001647">
    <property type="entry name" value="HTH_TetR"/>
</dbReference>
<sequence length="188" mass="20228">MARWDPGAEERLKAAAIALCLEHGYDAVTVTQIAERAGLTRRSFFRYFPDKREVFFGGSDRLPPALTEAVASADGSLDLLQAVTIALVEVGEALLREVEGAKDRSVVIAGSRELQERERTKMADVARAATEGLRQRGADDATARLLGRVAVAVFETAFAQSIEDDDPAGSIAAHVNAEFSRLAKLIDG</sequence>
<dbReference type="Proteomes" id="UP000539111">
    <property type="component" value="Unassembled WGS sequence"/>
</dbReference>
<proteinExistence type="predicted"/>
<keyword evidence="1" id="KW-0805">Transcription regulation</keyword>
<dbReference type="RefSeq" id="WP_179429304.1">
    <property type="nucleotide sequence ID" value="NZ_JACBZP010000001.1"/>
</dbReference>
<dbReference type="PANTHER" id="PTHR30055">
    <property type="entry name" value="HTH-TYPE TRANSCRIPTIONAL REGULATOR RUTR"/>
    <property type="match status" value="1"/>
</dbReference>
<evidence type="ECO:0000259" key="5">
    <source>
        <dbReference type="PROSITE" id="PS50977"/>
    </source>
</evidence>
<evidence type="ECO:0000313" key="6">
    <source>
        <dbReference type="EMBL" id="NYI69031.1"/>
    </source>
</evidence>
<evidence type="ECO:0000256" key="2">
    <source>
        <dbReference type="ARBA" id="ARBA00023125"/>
    </source>
</evidence>
<dbReference type="InterPro" id="IPR009057">
    <property type="entry name" value="Homeodomain-like_sf"/>
</dbReference>
<keyword evidence="3" id="KW-0804">Transcription</keyword>
<evidence type="ECO:0000256" key="1">
    <source>
        <dbReference type="ARBA" id="ARBA00023015"/>
    </source>
</evidence>
<feature type="DNA-binding region" description="H-T-H motif" evidence="4">
    <location>
        <begin position="29"/>
        <end position="48"/>
    </location>
</feature>